<keyword evidence="1" id="KW-0645">Protease</keyword>
<accession>A0ABS7AIC8</accession>
<organism evidence="1 2">
    <name type="scientific">Roseomonas alba</name>
    <dbReference type="NCBI Taxonomy" id="2846776"/>
    <lineage>
        <taxon>Bacteria</taxon>
        <taxon>Pseudomonadati</taxon>
        <taxon>Pseudomonadota</taxon>
        <taxon>Alphaproteobacteria</taxon>
        <taxon>Acetobacterales</taxon>
        <taxon>Roseomonadaceae</taxon>
        <taxon>Roseomonas</taxon>
    </lineage>
</organism>
<protein>
    <submittedName>
        <fullName evidence="1">Phage protease</fullName>
    </submittedName>
</protein>
<evidence type="ECO:0000313" key="2">
    <source>
        <dbReference type="Proteomes" id="UP001196565"/>
    </source>
</evidence>
<keyword evidence="1" id="KW-0378">Hydrolase</keyword>
<name>A0ABS7AIC8_9PROT</name>
<proteinExistence type="predicted"/>
<dbReference type="EMBL" id="JAHYBZ010000021">
    <property type="protein sequence ID" value="MBW6402074.1"/>
    <property type="molecule type" value="Genomic_DNA"/>
</dbReference>
<dbReference type="InterPro" id="IPR012106">
    <property type="entry name" value="Phage_Mu_Gp1"/>
</dbReference>
<dbReference type="GO" id="GO:0008233">
    <property type="term" value="F:peptidase activity"/>
    <property type="evidence" value="ECO:0007669"/>
    <property type="project" value="UniProtKB-KW"/>
</dbReference>
<dbReference type="GO" id="GO:0006508">
    <property type="term" value="P:proteolysis"/>
    <property type="evidence" value="ECO:0007669"/>
    <property type="project" value="UniProtKB-KW"/>
</dbReference>
<gene>
    <name evidence="1" type="ORF">KPL78_29780</name>
</gene>
<dbReference type="RefSeq" id="WP_219766939.1">
    <property type="nucleotide sequence ID" value="NZ_JAHYBZ010000021.1"/>
</dbReference>
<sequence length="344" mass="36546">MIQYVTLHQALPDPGSDAAPPDWLHLVPAGEFRGNDGRGPYRLTDPAAVIARSVKGGKLVLDENHATDLLAPKGGSAPAQGWIVELQARDDGIWGRVDWNPPGRLLMQNRAYRGISPAIQVNAATGQVLALLRASLVNNPNLPQLTTLHSQQEPGVDPKKLRAALGLPEDADDAAVLAAAEAARTAVSTHAQQLQRIATAAGVEKPAEAGTDAIVTVLNARVGETDVAKLRETIVSLQSQVTTLENDGKKARAIEVVDAAIRDGKPIKPLREDYIARHMREPEQVEKELKALVSLHHGGIADRKAGQGSTAGDPVGEEARIIALMGIDPAAFKKARAAETQEIL</sequence>
<reference evidence="1 2" key="1">
    <citation type="submission" date="2021-07" db="EMBL/GenBank/DDBJ databases">
        <authorList>
            <person name="So Y."/>
        </authorList>
    </citation>
    <scope>NUCLEOTIDE SEQUENCE [LARGE SCALE GENOMIC DNA]</scope>
    <source>
        <strain evidence="1 2">HJA6</strain>
    </source>
</reference>
<evidence type="ECO:0000313" key="1">
    <source>
        <dbReference type="EMBL" id="MBW6402074.1"/>
    </source>
</evidence>
<dbReference type="Pfam" id="PF10123">
    <property type="entry name" value="Mu-like_Pro"/>
    <property type="match status" value="1"/>
</dbReference>
<comment type="caution">
    <text evidence="1">The sequence shown here is derived from an EMBL/GenBank/DDBJ whole genome shotgun (WGS) entry which is preliminary data.</text>
</comment>
<dbReference type="Proteomes" id="UP001196565">
    <property type="component" value="Unassembled WGS sequence"/>
</dbReference>
<keyword evidence="2" id="KW-1185">Reference proteome</keyword>